<dbReference type="OrthoDB" id="10259843at2759"/>
<accession>A0A9E7KR14</accession>
<proteinExistence type="predicted"/>
<dbReference type="AlphaFoldDB" id="A0A9E7KR14"/>
<sequence>MPPPGRTAIKAFPPYCLCAAGLSFRSICFLPEDGLIKELEPLQPSLRPPAMQTVAAKSKEMVHEPPEVHERPGVSGRRDGGSSCASTFVLPSEGWAKGMARRFNSELEPAGISVVAFGCRR</sequence>
<dbReference type="EMBL" id="CP097510">
    <property type="protein sequence ID" value="URE26331.1"/>
    <property type="molecule type" value="Genomic_DNA"/>
</dbReference>
<organism evidence="2 3">
    <name type="scientific">Musa troglodytarum</name>
    <name type="common">fe'i banana</name>
    <dbReference type="NCBI Taxonomy" id="320322"/>
    <lineage>
        <taxon>Eukaryota</taxon>
        <taxon>Viridiplantae</taxon>
        <taxon>Streptophyta</taxon>
        <taxon>Embryophyta</taxon>
        <taxon>Tracheophyta</taxon>
        <taxon>Spermatophyta</taxon>
        <taxon>Magnoliopsida</taxon>
        <taxon>Liliopsida</taxon>
        <taxon>Zingiberales</taxon>
        <taxon>Musaceae</taxon>
        <taxon>Musa</taxon>
    </lineage>
</organism>
<reference evidence="2" key="1">
    <citation type="submission" date="2022-05" db="EMBL/GenBank/DDBJ databases">
        <title>The Musa troglodytarum L. genome provides insights into the mechanism of non-climacteric behaviour and enrichment of carotenoids.</title>
        <authorList>
            <person name="Wang J."/>
        </authorList>
    </citation>
    <scope>NUCLEOTIDE SEQUENCE</scope>
    <source>
        <tissue evidence="2">Leaf</tissue>
    </source>
</reference>
<dbReference type="Proteomes" id="UP001055439">
    <property type="component" value="Chromosome 8"/>
</dbReference>
<evidence type="ECO:0000313" key="3">
    <source>
        <dbReference type="Proteomes" id="UP001055439"/>
    </source>
</evidence>
<feature type="compositionally biased region" description="Basic and acidic residues" evidence="1">
    <location>
        <begin position="57"/>
        <end position="80"/>
    </location>
</feature>
<gene>
    <name evidence="2" type="ORF">MUK42_36070</name>
</gene>
<keyword evidence="3" id="KW-1185">Reference proteome</keyword>
<evidence type="ECO:0000313" key="2">
    <source>
        <dbReference type="EMBL" id="URE26331.1"/>
    </source>
</evidence>
<protein>
    <submittedName>
        <fullName evidence="2">Uncharacterized protein</fullName>
    </submittedName>
</protein>
<evidence type="ECO:0000256" key="1">
    <source>
        <dbReference type="SAM" id="MobiDB-lite"/>
    </source>
</evidence>
<name>A0A9E7KR14_9LILI</name>
<feature type="region of interest" description="Disordered" evidence="1">
    <location>
        <begin position="54"/>
        <end position="83"/>
    </location>
</feature>